<name>A0A511N0Y4_DEIC1</name>
<sequence>MPIDQHGALQEQPFSYKAHSDGKLFVYYHGKHVRTYAGKEAEKLGKQLAAATPEEEQLLLARITGNFKRGNERKKSRS</sequence>
<dbReference type="RefSeq" id="WP_146884345.1">
    <property type="nucleotide sequence ID" value="NZ_BJXB01000008.1"/>
</dbReference>
<evidence type="ECO:0000313" key="2">
    <source>
        <dbReference type="Proteomes" id="UP000321306"/>
    </source>
</evidence>
<gene>
    <name evidence="1" type="ORF">DC3_21680</name>
</gene>
<dbReference type="OrthoDB" id="1707920at2"/>
<dbReference type="Proteomes" id="UP000321306">
    <property type="component" value="Unassembled WGS sequence"/>
</dbReference>
<accession>A0A511N0Y4</accession>
<comment type="caution">
    <text evidence="1">The sequence shown here is derived from an EMBL/GenBank/DDBJ whole genome shotgun (WGS) entry which is preliminary data.</text>
</comment>
<organism evidence="1 2">
    <name type="scientific">Deinococcus cellulosilyticus (strain DSM 18568 / NBRC 106333 / KACC 11606 / 5516J-15)</name>
    <dbReference type="NCBI Taxonomy" id="1223518"/>
    <lineage>
        <taxon>Bacteria</taxon>
        <taxon>Thermotogati</taxon>
        <taxon>Deinococcota</taxon>
        <taxon>Deinococci</taxon>
        <taxon>Deinococcales</taxon>
        <taxon>Deinococcaceae</taxon>
        <taxon>Deinococcus</taxon>
    </lineage>
</organism>
<reference evidence="1 2" key="1">
    <citation type="submission" date="2019-07" db="EMBL/GenBank/DDBJ databases">
        <title>Whole genome shotgun sequence of Deinococcus cellulosilyticus NBRC 106333.</title>
        <authorList>
            <person name="Hosoyama A."/>
            <person name="Uohara A."/>
            <person name="Ohji S."/>
            <person name="Ichikawa N."/>
        </authorList>
    </citation>
    <scope>NUCLEOTIDE SEQUENCE [LARGE SCALE GENOMIC DNA]</scope>
    <source>
        <strain evidence="1 2">NBRC 106333</strain>
    </source>
</reference>
<evidence type="ECO:0000313" key="1">
    <source>
        <dbReference type="EMBL" id="GEM46533.1"/>
    </source>
</evidence>
<keyword evidence="2" id="KW-1185">Reference proteome</keyword>
<proteinExistence type="predicted"/>
<dbReference type="AlphaFoldDB" id="A0A511N0Y4"/>
<dbReference type="EMBL" id="BJXB01000008">
    <property type="protein sequence ID" value="GEM46533.1"/>
    <property type="molecule type" value="Genomic_DNA"/>
</dbReference>
<protein>
    <submittedName>
        <fullName evidence="1">Uncharacterized protein</fullName>
    </submittedName>
</protein>